<feature type="transmembrane region" description="Helical" evidence="2">
    <location>
        <begin position="186"/>
        <end position="206"/>
    </location>
</feature>
<proteinExistence type="predicted"/>
<dbReference type="EMBL" id="LKHV02000001">
    <property type="protein sequence ID" value="MCS5709463.1"/>
    <property type="molecule type" value="Genomic_DNA"/>
</dbReference>
<evidence type="ECO:0000313" key="3">
    <source>
        <dbReference type="EMBL" id="KRG19114.1"/>
    </source>
</evidence>
<feature type="region of interest" description="Disordered" evidence="1">
    <location>
        <begin position="229"/>
        <end position="317"/>
    </location>
</feature>
<dbReference type="EMBL" id="LKHV01000004">
    <property type="protein sequence ID" value="KRG19114.1"/>
    <property type="molecule type" value="Genomic_DNA"/>
</dbReference>
<feature type="transmembrane region" description="Helical" evidence="2">
    <location>
        <begin position="155"/>
        <end position="174"/>
    </location>
</feature>
<keyword evidence="2" id="KW-1133">Transmembrane helix</keyword>
<dbReference type="STRING" id="437022.CC99x_01113"/>
<organism evidence="3">
    <name type="scientific">Candidatus Berkiella cookevillensis</name>
    <dbReference type="NCBI Taxonomy" id="437022"/>
    <lineage>
        <taxon>Bacteria</taxon>
        <taxon>Pseudomonadati</taxon>
        <taxon>Pseudomonadota</taxon>
        <taxon>Gammaproteobacteria</taxon>
        <taxon>Candidatus Berkiellales</taxon>
        <taxon>Candidatus Berkiellaceae</taxon>
        <taxon>Candidatus Berkiella</taxon>
    </lineage>
</organism>
<name>A0A0Q9YPC8_9GAMM</name>
<feature type="compositionally biased region" description="Polar residues" evidence="1">
    <location>
        <begin position="1"/>
        <end position="17"/>
    </location>
</feature>
<feature type="transmembrane region" description="Helical" evidence="2">
    <location>
        <begin position="88"/>
        <end position="107"/>
    </location>
</feature>
<feature type="transmembrane region" description="Helical" evidence="2">
    <location>
        <begin position="49"/>
        <end position="76"/>
    </location>
</feature>
<dbReference type="RefSeq" id="WP_057624221.1">
    <property type="nucleotide sequence ID" value="NZ_LKHV02000001.1"/>
</dbReference>
<evidence type="ECO:0000313" key="4">
    <source>
        <dbReference type="EMBL" id="MCS5709463.1"/>
    </source>
</evidence>
<reference evidence="4" key="2">
    <citation type="journal article" date="2016" name="Genome Announc.">
        <title>Draft Genome Sequences of Two Novel Amoeba-Resistant Intranuclear Bacteria, 'Candidatus Berkiella cookevillensis' and 'Candidatus Berkiella aquae'.</title>
        <authorList>
            <person name="Mehari Y.T."/>
            <person name="Arivett B.A."/>
            <person name="Farone A.L."/>
            <person name="Gunderson J.H."/>
            <person name="Farone M.B."/>
        </authorList>
    </citation>
    <scope>NUCLEOTIDE SEQUENCE</scope>
    <source>
        <strain evidence="4">CC99</strain>
    </source>
</reference>
<gene>
    <name evidence="3" type="ORF">CC99x_01113</name>
    <name evidence="4" type="ORF">CC99x_011210</name>
</gene>
<reference evidence="4" key="3">
    <citation type="submission" date="2021-06" db="EMBL/GenBank/DDBJ databases">
        <title>Genomic Description and Analysis of Intracellular Bacteria, Candidatus Berkiella cookevillensis and Candidatus Berkiella aquae.</title>
        <authorList>
            <person name="Kidane D.T."/>
            <person name="Mehari Y.T."/>
            <person name="Rice F.C."/>
            <person name="Arivett B.A."/>
            <person name="Farone A.L."/>
            <person name="Berk S.G."/>
            <person name="Farone M.B."/>
        </authorList>
    </citation>
    <scope>NUCLEOTIDE SEQUENCE</scope>
    <source>
        <strain evidence="4">CC99</strain>
    </source>
</reference>
<evidence type="ECO:0000256" key="2">
    <source>
        <dbReference type="SAM" id="Phobius"/>
    </source>
</evidence>
<keyword evidence="2" id="KW-0812">Transmembrane</keyword>
<feature type="compositionally biased region" description="Basic and acidic residues" evidence="1">
    <location>
        <begin position="265"/>
        <end position="274"/>
    </location>
</feature>
<comment type="caution">
    <text evidence="3">The sequence shown here is derived from an EMBL/GenBank/DDBJ whole genome shotgun (WGS) entry which is preliminary data.</text>
</comment>
<keyword evidence="5" id="KW-1185">Reference proteome</keyword>
<feature type="transmembrane region" description="Helical" evidence="2">
    <location>
        <begin position="113"/>
        <end position="134"/>
    </location>
</feature>
<protein>
    <submittedName>
        <fullName evidence="3">Uncharacterized protein</fullName>
    </submittedName>
</protein>
<feature type="compositionally biased region" description="Low complexity" evidence="1">
    <location>
        <begin position="18"/>
        <end position="32"/>
    </location>
</feature>
<dbReference type="AlphaFoldDB" id="A0A0Q9YPC8"/>
<evidence type="ECO:0000313" key="5">
    <source>
        <dbReference type="Proteomes" id="UP000051494"/>
    </source>
</evidence>
<keyword evidence="2" id="KW-0472">Membrane</keyword>
<sequence>MQSGPTTPKPSTQAVTLPQSGAAAKQQQQPAAQQSPFQMMKNELSGRDLFGILGVVLKSALAALVQAVGIASLLTMGWAINDTVLGRVIVPGFFNAFMGIFANLLPAALAPHATLICVGSMVAIFAFPIVCELLDKLFPEEKAKPKRNTVEGHSLVDTIYVVGAWIIPTIWFAVRVSQGMTVYNNLLGTVGLSALVGGGVGLIKNGQEYMNHLMMRVTKRMMTPVAQPNDAVEPATSPIPGVSNNHSASPIVSTSESQKNILPHYEAKRSDSKAATRPATQKDIIPTNIGKPSNKHGGISSTEEPQVRRSSRLSKPK</sequence>
<reference evidence="3" key="1">
    <citation type="submission" date="2015-09" db="EMBL/GenBank/DDBJ databases">
        <title>Draft Genome Sequences of Two Novel Amoeba-resistant Intranuclear Bacteria, Candidatus Berkiella cookevillensis and Candidatus Berkiella aquae.</title>
        <authorList>
            <person name="Mehari Y.T."/>
            <person name="Arivett B.A."/>
            <person name="Farone A.L."/>
            <person name="Gunderson J.H."/>
            <person name="Farone M.B."/>
        </authorList>
    </citation>
    <scope>NUCLEOTIDE SEQUENCE [LARGE SCALE GENOMIC DNA]</scope>
    <source>
        <strain evidence="3">CC99</strain>
    </source>
</reference>
<accession>A0A0Q9YPC8</accession>
<feature type="region of interest" description="Disordered" evidence="1">
    <location>
        <begin position="1"/>
        <end position="32"/>
    </location>
</feature>
<feature type="compositionally biased region" description="Polar residues" evidence="1">
    <location>
        <begin position="242"/>
        <end position="260"/>
    </location>
</feature>
<dbReference type="Proteomes" id="UP000051494">
    <property type="component" value="Unassembled WGS sequence"/>
</dbReference>
<evidence type="ECO:0000256" key="1">
    <source>
        <dbReference type="SAM" id="MobiDB-lite"/>
    </source>
</evidence>